<evidence type="ECO:0000256" key="5">
    <source>
        <dbReference type="ARBA" id="ARBA00023242"/>
    </source>
</evidence>
<feature type="region of interest" description="Disordered" evidence="6">
    <location>
        <begin position="195"/>
        <end position="214"/>
    </location>
</feature>
<dbReference type="AlphaFoldDB" id="A0A8H7USK5"/>
<dbReference type="PANTHER" id="PTHR10328">
    <property type="entry name" value="PROTEIN MAX MYC-ASSOCIATED FACTOR X"/>
    <property type="match status" value="1"/>
</dbReference>
<proteinExistence type="predicted"/>
<keyword evidence="5" id="KW-0539">Nucleus</keyword>
<keyword evidence="2" id="KW-0238">DNA-binding</keyword>
<evidence type="ECO:0000256" key="6">
    <source>
        <dbReference type="SAM" id="MobiDB-lite"/>
    </source>
</evidence>
<organism evidence="8 9">
    <name type="scientific">Mucor plumbeus</name>
    <dbReference type="NCBI Taxonomy" id="97098"/>
    <lineage>
        <taxon>Eukaryota</taxon>
        <taxon>Fungi</taxon>
        <taxon>Fungi incertae sedis</taxon>
        <taxon>Mucoromycota</taxon>
        <taxon>Mucoromycotina</taxon>
        <taxon>Mucoromycetes</taxon>
        <taxon>Mucorales</taxon>
        <taxon>Mucorineae</taxon>
        <taxon>Mucoraceae</taxon>
        <taxon>Mucor</taxon>
    </lineage>
</organism>
<dbReference type="SUPFAM" id="SSF47459">
    <property type="entry name" value="HLH, helix-loop-helix DNA-binding domain"/>
    <property type="match status" value="1"/>
</dbReference>
<evidence type="ECO:0000256" key="2">
    <source>
        <dbReference type="ARBA" id="ARBA00023125"/>
    </source>
</evidence>
<dbReference type="EMBL" id="JAEPRC010000614">
    <property type="protein sequence ID" value="KAG2194015.1"/>
    <property type="molecule type" value="Genomic_DNA"/>
</dbReference>
<sequence length="225" mass="25909">MHTKQVSTISERRSKYPLHERLIVYNSESMQRMIDNKSSTPVSLTNPATSNFMVNGVNILNKNSLDSDTVMNRIIQRRKTHNRVERRRRDRMNSLFSDLSKCLPTLQHKTYSNRADVLQEAIDYIKHIKNENYYLKHGSFPQMPNLYEDDAASITSSSSSEIDMVFPIDSNLLIKQPDKLATSSTSACSFVPEANQSEQLTTKNKRKKPIMTPPQSQFEFVLSFQ</sequence>
<dbReference type="Proteomes" id="UP000650833">
    <property type="component" value="Unassembled WGS sequence"/>
</dbReference>
<dbReference type="GO" id="GO:0003700">
    <property type="term" value="F:DNA-binding transcription factor activity"/>
    <property type="evidence" value="ECO:0007669"/>
    <property type="project" value="TreeGrafter"/>
</dbReference>
<keyword evidence="3" id="KW-0010">Activator</keyword>
<dbReference type="InterPro" id="IPR011598">
    <property type="entry name" value="bHLH_dom"/>
</dbReference>
<dbReference type="GO" id="GO:0090575">
    <property type="term" value="C:RNA polymerase II transcription regulator complex"/>
    <property type="evidence" value="ECO:0007669"/>
    <property type="project" value="TreeGrafter"/>
</dbReference>
<keyword evidence="4" id="KW-0804">Transcription</keyword>
<dbReference type="PANTHER" id="PTHR10328:SF3">
    <property type="entry name" value="PROTEIN MAX"/>
    <property type="match status" value="1"/>
</dbReference>
<dbReference type="Pfam" id="PF00010">
    <property type="entry name" value="HLH"/>
    <property type="match status" value="1"/>
</dbReference>
<dbReference type="GO" id="GO:0003677">
    <property type="term" value="F:DNA binding"/>
    <property type="evidence" value="ECO:0007669"/>
    <property type="project" value="UniProtKB-KW"/>
</dbReference>
<protein>
    <recommendedName>
        <fullName evidence="7">BHLH domain-containing protein</fullName>
    </recommendedName>
</protein>
<evidence type="ECO:0000256" key="3">
    <source>
        <dbReference type="ARBA" id="ARBA00023159"/>
    </source>
</evidence>
<dbReference type="PROSITE" id="PS50888">
    <property type="entry name" value="BHLH"/>
    <property type="match status" value="1"/>
</dbReference>
<keyword evidence="9" id="KW-1185">Reference proteome</keyword>
<evidence type="ECO:0000256" key="1">
    <source>
        <dbReference type="ARBA" id="ARBA00023015"/>
    </source>
</evidence>
<dbReference type="GO" id="GO:0045944">
    <property type="term" value="P:positive regulation of transcription by RNA polymerase II"/>
    <property type="evidence" value="ECO:0007669"/>
    <property type="project" value="TreeGrafter"/>
</dbReference>
<evidence type="ECO:0000256" key="4">
    <source>
        <dbReference type="ARBA" id="ARBA00023163"/>
    </source>
</evidence>
<dbReference type="InterPro" id="IPR036638">
    <property type="entry name" value="HLH_DNA-bd_sf"/>
</dbReference>
<name>A0A8H7USK5_9FUNG</name>
<evidence type="ECO:0000259" key="7">
    <source>
        <dbReference type="PROSITE" id="PS50888"/>
    </source>
</evidence>
<dbReference type="GO" id="GO:0046983">
    <property type="term" value="F:protein dimerization activity"/>
    <property type="evidence" value="ECO:0007669"/>
    <property type="project" value="InterPro"/>
</dbReference>
<keyword evidence="1" id="KW-0805">Transcription regulation</keyword>
<evidence type="ECO:0000313" key="8">
    <source>
        <dbReference type="EMBL" id="KAG2194015.1"/>
    </source>
</evidence>
<dbReference type="Gene3D" id="4.10.280.10">
    <property type="entry name" value="Helix-loop-helix DNA-binding domain"/>
    <property type="match status" value="1"/>
</dbReference>
<gene>
    <name evidence="8" type="ORF">INT46_001176</name>
</gene>
<reference evidence="8" key="1">
    <citation type="submission" date="2020-12" db="EMBL/GenBank/DDBJ databases">
        <title>Metabolic potential, ecology and presence of endohyphal bacteria is reflected in genomic diversity of Mucoromycotina.</title>
        <authorList>
            <person name="Muszewska A."/>
            <person name="Okrasinska A."/>
            <person name="Steczkiewicz K."/>
            <person name="Drgas O."/>
            <person name="Orlowska M."/>
            <person name="Perlinska-Lenart U."/>
            <person name="Aleksandrzak-Piekarczyk T."/>
            <person name="Szatraj K."/>
            <person name="Zielenkiewicz U."/>
            <person name="Pilsyk S."/>
            <person name="Malc E."/>
            <person name="Mieczkowski P."/>
            <person name="Kruszewska J.S."/>
            <person name="Biernat P."/>
            <person name="Pawlowska J."/>
        </authorList>
    </citation>
    <scope>NUCLEOTIDE SEQUENCE</scope>
    <source>
        <strain evidence="8">CBS 226.32</strain>
    </source>
</reference>
<evidence type="ECO:0000313" key="9">
    <source>
        <dbReference type="Proteomes" id="UP000650833"/>
    </source>
</evidence>
<comment type="caution">
    <text evidence="8">The sequence shown here is derived from an EMBL/GenBank/DDBJ whole genome shotgun (WGS) entry which is preliminary data.</text>
</comment>
<dbReference type="OrthoDB" id="690068at2759"/>
<feature type="domain" description="BHLH" evidence="7">
    <location>
        <begin position="76"/>
        <end position="128"/>
    </location>
</feature>
<dbReference type="SMART" id="SM00353">
    <property type="entry name" value="HLH"/>
    <property type="match status" value="1"/>
</dbReference>
<accession>A0A8H7USK5</accession>